<evidence type="ECO:0000256" key="5">
    <source>
        <dbReference type="PROSITE-ProRule" id="PRU00152"/>
    </source>
</evidence>
<evidence type="ECO:0000256" key="4">
    <source>
        <dbReference type="ARBA" id="ARBA00023098"/>
    </source>
</evidence>
<sequence>MWVKLSISVLLFGSFLTASPDDVSEPAKSEATYIIIIKTSNDDPLANTKSEILLKFRSQDGEKSTPYFLIKRQEFTDSEDIFDNVTVTVENVGFPGYIEIELKHVNGRDEWYCEYIEVASAGTKTKVFFPVYSWVVNKLVVASNAELPQKITSRAIVQLRAAEVEKNKQDIQWAQTSTESDLTSGLPCFLNATTPDELPYTLKGINTKKRFDLSAAADALRKMKFGPIKNLEDYRFLNTYQPTDQTTKNFLNNWKSDEAMGRQVLTGINPLMLKKCMLLPPDFNVKNEDVSAFLGEGTMLETEMAEGRIFIVDFKQALGGIVNRFKALANQKLYCPTPYGLFHKNQQGKFMPIAIQLVSGDRDYLYTPADNSDDWLLAKMYYRCADHVYQQWVSHLSRVHLMIEPICVAMERHLSKQHPLHQILRYHCRGVLEGNIQMRPQLLSSNSLANQIVAFGAVATVRKAYETFHIDDLNIPKSLKKQGTDDPGVLPNYYYRDDALALWKIMKDYLSKIIRHYYSSDADVTEDFELQSWVNEAAKQGFGWQDKNTRGMPETIDNVDQLIELFVSTMFSTTVQRAAVTLGQMDTYKFAPNSPSGMRLPPHRRGEATKERILHSLPDAFIASGAIAVTHALSSFLSSNTYLGQFPERLFNDETILKFQEEFRKKLEAETAKIKRRNANLKHPYTWLLPNQLPI</sequence>
<dbReference type="SMART" id="SM00308">
    <property type="entry name" value="LH2"/>
    <property type="match status" value="1"/>
</dbReference>
<evidence type="ECO:0000259" key="8">
    <source>
        <dbReference type="PROSITE" id="PS51393"/>
    </source>
</evidence>
<feature type="signal peptide" evidence="6">
    <location>
        <begin position="1"/>
        <end position="20"/>
    </location>
</feature>
<keyword evidence="6" id="KW-0732">Signal</keyword>
<keyword evidence="10" id="KW-1185">Reference proteome</keyword>
<accession>A0ABP0FAR8</accession>
<keyword evidence="3" id="KW-0560">Oxidoreductase</keyword>
<evidence type="ECO:0000256" key="3">
    <source>
        <dbReference type="ARBA" id="ARBA00023002"/>
    </source>
</evidence>
<gene>
    <name evidence="9" type="ORF">CVLEPA_LOCUS6228</name>
</gene>
<evidence type="ECO:0000259" key="7">
    <source>
        <dbReference type="PROSITE" id="PS50095"/>
    </source>
</evidence>
<dbReference type="InterPro" id="IPR036392">
    <property type="entry name" value="PLAT/LH2_dom_sf"/>
</dbReference>
<organism evidence="9 10">
    <name type="scientific">Clavelina lepadiformis</name>
    <name type="common">Light-bulb sea squirt</name>
    <name type="synonym">Ascidia lepadiformis</name>
    <dbReference type="NCBI Taxonomy" id="159417"/>
    <lineage>
        <taxon>Eukaryota</taxon>
        <taxon>Metazoa</taxon>
        <taxon>Chordata</taxon>
        <taxon>Tunicata</taxon>
        <taxon>Ascidiacea</taxon>
        <taxon>Aplousobranchia</taxon>
        <taxon>Clavelinidae</taxon>
        <taxon>Clavelina</taxon>
    </lineage>
</organism>
<dbReference type="InterPro" id="IPR013819">
    <property type="entry name" value="LipOase_C"/>
</dbReference>
<dbReference type="Gene3D" id="3.10.450.60">
    <property type="match status" value="1"/>
</dbReference>
<keyword evidence="1" id="KW-0479">Metal-binding</keyword>
<evidence type="ECO:0000256" key="2">
    <source>
        <dbReference type="ARBA" id="ARBA00022964"/>
    </source>
</evidence>
<dbReference type="EMBL" id="CAWYQH010000035">
    <property type="protein sequence ID" value="CAK8676793.1"/>
    <property type="molecule type" value="Genomic_DNA"/>
</dbReference>
<dbReference type="Proteomes" id="UP001642483">
    <property type="component" value="Unassembled WGS sequence"/>
</dbReference>
<feature type="chain" id="PRO_5045946273" evidence="6">
    <location>
        <begin position="21"/>
        <end position="695"/>
    </location>
</feature>
<keyword evidence="4" id="KW-0443">Lipid metabolism</keyword>
<comment type="caution">
    <text evidence="5">Lacks conserved residue(s) required for the propagation of feature annotation.</text>
</comment>
<comment type="caution">
    <text evidence="9">The sequence shown here is derived from an EMBL/GenBank/DDBJ whole genome shotgun (WGS) entry which is preliminary data.</text>
</comment>
<dbReference type="Pfam" id="PF01477">
    <property type="entry name" value="PLAT"/>
    <property type="match status" value="1"/>
</dbReference>
<dbReference type="SUPFAM" id="SSF49723">
    <property type="entry name" value="Lipase/lipooxygenase domain (PLAT/LH2 domain)"/>
    <property type="match status" value="1"/>
</dbReference>
<evidence type="ECO:0000256" key="1">
    <source>
        <dbReference type="ARBA" id="ARBA00022723"/>
    </source>
</evidence>
<reference evidence="9 10" key="1">
    <citation type="submission" date="2024-02" db="EMBL/GenBank/DDBJ databases">
        <authorList>
            <person name="Daric V."/>
            <person name="Darras S."/>
        </authorList>
    </citation>
    <scope>NUCLEOTIDE SEQUENCE [LARGE SCALE GENOMIC DNA]</scope>
</reference>
<keyword evidence="2" id="KW-0223">Dioxygenase</keyword>
<dbReference type="PROSITE" id="PS50095">
    <property type="entry name" value="PLAT"/>
    <property type="match status" value="1"/>
</dbReference>
<feature type="domain" description="Lipoxygenase" evidence="8">
    <location>
        <begin position="146"/>
        <end position="695"/>
    </location>
</feature>
<dbReference type="InterPro" id="IPR001024">
    <property type="entry name" value="PLAT/LH2_dom"/>
</dbReference>
<proteinExistence type="predicted"/>
<name>A0ABP0FAR8_CLALP</name>
<dbReference type="SUPFAM" id="SSF48484">
    <property type="entry name" value="Lipoxigenase"/>
    <property type="match status" value="1"/>
</dbReference>
<dbReference type="Pfam" id="PF00305">
    <property type="entry name" value="Lipoxygenase"/>
    <property type="match status" value="1"/>
</dbReference>
<feature type="domain" description="PLAT" evidence="7">
    <location>
        <begin position="31"/>
        <end position="149"/>
    </location>
</feature>
<dbReference type="Gene3D" id="2.60.60.20">
    <property type="entry name" value="PLAT/LH2 domain"/>
    <property type="match status" value="1"/>
</dbReference>
<dbReference type="InterPro" id="IPR000907">
    <property type="entry name" value="LipOase"/>
</dbReference>
<protein>
    <submittedName>
        <fullName evidence="9">Uncharacterized protein</fullName>
    </submittedName>
</protein>
<dbReference type="PANTHER" id="PTHR11771">
    <property type="entry name" value="LIPOXYGENASE"/>
    <property type="match status" value="1"/>
</dbReference>
<evidence type="ECO:0000313" key="10">
    <source>
        <dbReference type="Proteomes" id="UP001642483"/>
    </source>
</evidence>
<dbReference type="InterPro" id="IPR036226">
    <property type="entry name" value="LipOase_C_sf"/>
</dbReference>
<evidence type="ECO:0000313" key="9">
    <source>
        <dbReference type="EMBL" id="CAK8676793.1"/>
    </source>
</evidence>
<dbReference type="PRINTS" id="PR00087">
    <property type="entry name" value="LIPOXYGENASE"/>
</dbReference>
<evidence type="ECO:0000256" key="6">
    <source>
        <dbReference type="SAM" id="SignalP"/>
    </source>
</evidence>
<dbReference type="Gene3D" id="1.20.245.10">
    <property type="entry name" value="Lipoxygenase-1, Domain 5"/>
    <property type="match status" value="1"/>
</dbReference>
<dbReference type="PROSITE" id="PS51393">
    <property type="entry name" value="LIPOXYGENASE_3"/>
    <property type="match status" value="1"/>
</dbReference>